<dbReference type="Proteomes" id="UP000621454">
    <property type="component" value="Unassembled WGS sequence"/>
</dbReference>
<dbReference type="Pfam" id="PF00205">
    <property type="entry name" value="TPP_enzyme_M"/>
    <property type="match status" value="1"/>
</dbReference>
<dbReference type="InterPro" id="IPR047214">
    <property type="entry name" value="TPP_PDC_IPDC"/>
</dbReference>
<dbReference type="GO" id="GO:0030976">
    <property type="term" value="F:thiamine pyrophosphate binding"/>
    <property type="evidence" value="ECO:0007669"/>
    <property type="project" value="InterPro"/>
</dbReference>
<feature type="domain" description="Thiamine pyrophosphate enzyme TPP-binding" evidence="14">
    <location>
        <begin position="429"/>
        <end position="554"/>
    </location>
</feature>
<sequence length="585" mass="61331">MTFDPHDPSAQLREDDACALTDHPAGTRADEYAVDLYTVADYLLDRLVELGVDSMFGVPGDVTLGFLDHVEAHPDIDWVGTATELGAGYAADGYARLRGVGVVCTTFGVGELSAVNAIAGAYAELVPVLHVVGAPTMSVQAQGRAVHHSLGDGDFEHTARMSAEVSAACAILNGTDDAGEIDRVLATMIAQSRPGYLSIPADVASSPCTPPRGPLAIGRPVSDRTALRRFACAARTLLADRSPVVLADIVVHRAGAQRELDRLIQMRGLRYASLLWGRRVVDESGAGYLGVYLGEPSEPSVRVAVEGAPVLVTVGVQITDLISGGFSDRLDANPRIDIRPHTAVVDGEVFDYIEMRDALVALTDLLAHVTPTEASSVEHLTPAVLSSDAPLTQGELWALVTESLTLADTVFAEQGTSFYGMAAQRLPHGATIVGQPLWASIGYTLPAMMGAALAAPDRRPVLLIGDGAAQMTAAELGTIIRLGIPAVIVVVNNNGYTVERAIHGPTKAYNDIARWQWTQLPYVLGATSATVATHFVTSSGQLADALDDAAEHPGRLTLIEAVTAALDVPPTLEAVAAAAAAATAR</sequence>
<proteinExistence type="inferred from homology"/>
<organism evidence="16 17">
    <name type="scientific">Gordonia jinhuaensis</name>
    <dbReference type="NCBI Taxonomy" id="1517702"/>
    <lineage>
        <taxon>Bacteria</taxon>
        <taxon>Bacillati</taxon>
        <taxon>Actinomycetota</taxon>
        <taxon>Actinomycetes</taxon>
        <taxon>Mycobacteriales</taxon>
        <taxon>Gordoniaceae</taxon>
        <taxon>Gordonia</taxon>
    </lineage>
</organism>
<feature type="binding site" evidence="11">
    <location>
        <position position="466"/>
    </location>
    <ligand>
        <name>Mg(2+)</name>
        <dbReference type="ChEBI" id="CHEBI:18420"/>
    </ligand>
</feature>
<dbReference type="InterPro" id="IPR012110">
    <property type="entry name" value="PDC/IPDC-like"/>
</dbReference>
<dbReference type="Gene3D" id="3.40.50.1220">
    <property type="entry name" value="TPP-binding domain"/>
    <property type="match status" value="1"/>
</dbReference>
<evidence type="ECO:0000313" key="17">
    <source>
        <dbReference type="Proteomes" id="UP000621454"/>
    </source>
</evidence>
<keyword evidence="8 11" id="KW-0460">Magnesium</keyword>
<evidence type="ECO:0000256" key="2">
    <source>
        <dbReference type="ARBA" id="ARBA00001964"/>
    </source>
</evidence>
<dbReference type="FunFam" id="3.40.50.970:FF:000024">
    <property type="entry name" value="Pyruvate decarboxylase isozyme"/>
    <property type="match status" value="1"/>
</dbReference>
<keyword evidence="17" id="KW-1185">Reference proteome</keyword>
<name>A0A916TD71_9ACTN</name>
<evidence type="ECO:0000256" key="3">
    <source>
        <dbReference type="ARBA" id="ARBA00002938"/>
    </source>
</evidence>
<dbReference type="SUPFAM" id="SSF52518">
    <property type="entry name" value="Thiamin diphosphate-binding fold (THDP-binding)"/>
    <property type="match status" value="2"/>
</dbReference>
<reference evidence="16" key="1">
    <citation type="journal article" date="2014" name="Int. J. Syst. Evol. Microbiol.">
        <title>Complete genome sequence of Corynebacterium casei LMG S-19264T (=DSM 44701T), isolated from a smear-ripened cheese.</title>
        <authorList>
            <consortium name="US DOE Joint Genome Institute (JGI-PGF)"/>
            <person name="Walter F."/>
            <person name="Albersmeier A."/>
            <person name="Kalinowski J."/>
            <person name="Ruckert C."/>
        </authorList>
    </citation>
    <scope>NUCLEOTIDE SEQUENCE</scope>
    <source>
        <strain evidence="16">CGMCC 1.12827</strain>
    </source>
</reference>
<evidence type="ECO:0000256" key="12">
    <source>
        <dbReference type="RuleBase" id="RU362132"/>
    </source>
</evidence>
<protein>
    <recommendedName>
        <fullName evidence="5">Alpha-keto-acid decarboxylase</fullName>
    </recommendedName>
</protein>
<evidence type="ECO:0000256" key="5">
    <source>
        <dbReference type="ARBA" id="ARBA00020054"/>
    </source>
</evidence>
<dbReference type="CDD" id="cd02005">
    <property type="entry name" value="TPP_PDC_IPDC"/>
    <property type="match status" value="1"/>
</dbReference>
<dbReference type="PANTHER" id="PTHR43452:SF30">
    <property type="entry name" value="PYRUVATE DECARBOXYLASE ISOZYME 1-RELATED"/>
    <property type="match status" value="1"/>
</dbReference>
<dbReference type="Pfam" id="PF02775">
    <property type="entry name" value="TPP_enzyme_C"/>
    <property type="match status" value="1"/>
</dbReference>
<dbReference type="Pfam" id="PF02776">
    <property type="entry name" value="TPP_enzyme_N"/>
    <property type="match status" value="1"/>
</dbReference>
<dbReference type="GO" id="GO:0005829">
    <property type="term" value="C:cytosol"/>
    <property type="evidence" value="ECO:0007669"/>
    <property type="project" value="TreeGrafter"/>
</dbReference>
<dbReference type="Gene3D" id="3.40.50.970">
    <property type="match status" value="2"/>
</dbReference>
<keyword evidence="9 12" id="KW-0786">Thiamine pyrophosphate</keyword>
<dbReference type="GO" id="GO:0000287">
    <property type="term" value="F:magnesium ion binding"/>
    <property type="evidence" value="ECO:0007669"/>
    <property type="project" value="InterPro"/>
</dbReference>
<accession>A0A916TD71</accession>
<evidence type="ECO:0000256" key="4">
    <source>
        <dbReference type="ARBA" id="ARBA00007812"/>
    </source>
</evidence>
<evidence type="ECO:0000259" key="14">
    <source>
        <dbReference type="Pfam" id="PF02775"/>
    </source>
</evidence>
<dbReference type="InterPro" id="IPR029035">
    <property type="entry name" value="DHS-like_NAD/FAD-binding_dom"/>
</dbReference>
<keyword evidence="7" id="KW-0210">Decarboxylase</keyword>
<evidence type="ECO:0000259" key="13">
    <source>
        <dbReference type="Pfam" id="PF00205"/>
    </source>
</evidence>
<evidence type="ECO:0000256" key="1">
    <source>
        <dbReference type="ARBA" id="ARBA00001920"/>
    </source>
</evidence>
<comment type="cofactor">
    <cofactor evidence="2">
        <name>thiamine diphosphate</name>
        <dbReference type="ChEBI" id="CHEBI:58937"/>
    </cofactor>
</comment>
<dbReference type="InterPro" id="IPR047213">
    <property type="entry name" value="TPP_PYR_PDC_IPDC-like"/>
</dbReference>
<dbReference type="InterPro" id="IPR000399">
    <property type="entry name" value="TPP-bd_CS"/>
</dbReference>
<evidence type="ECO:0000256" key="6">
    <source>
        <dbReference type="ARBA" id="ARBA00022723"/>
    </source>
</evidence>
<dbReference type="CDD" id="cd07038">
    <property type="entry name" value="TPP_PYR_PDC_IPDC_like"/>
    <property type="match status" value="1"/>
</dbReference>
<evidence type="ECO:0000256" key="11">
    <source>
        <dbReference type="PIRSR" id="PIRSR036565-2"/>
    </source>
</evidence>
<evidence type="ECO:0000256" key="8">
    <source>
        <dbReference type="ARBA" id="ARBA00022842"/>
    </source>
</evidence>
<dbReference type="FunFam" id="3.40.50.970:FF:000019">
    <property type="entry name" value="Pyruvate decarboxylase isozyme"/>
    <property type="match status" value="1"/>
</dbReference>
<comment type="cofactor">
    <cofactor evidence="1">
        <name>a metal cation</name>
        <dbReference type="ChEBI" id="CHEBI:25213"/>
    </cofactor>
</comment>
<keyword evidence="6 11" id="KW-0479">Metal-binding</keyword>
<evidence type="ECO:0000259" key="15">
    <source>
        <dbReference type="Pfam" id="PF02776"/>
    </source>
</evidence>
<dbReference type="InterPro" id="IPR011766">
    <property type="entry name" value="TPP_enzyme_TPP-bd"/>
</dbReference>
<feature type="binding site" evidence="11">
    <location>
        <position position="495"/>
    </location>
    <ligand>
        <name>Mg(2+)</name>
        <dbReference type="ChEBI" id="CHEBI:18420"/>
    </ligand>
</feature>
<dbReference type="InterPro" id="IPR012000">
    <property type="entry name" value="Thiamin_PyroP_enz_cen_dom"/>
</dbReference>
<feature type="domain" description="Thiamine pyrophosphate enzyme N-terminal TPP-binding" evidence="15">
    <location>
        <begin position="38"/>
        <end position="141"/>
    </location>
</feature>
<dbReference type="PANTHER" id="PTHR43452">
    <property type="entry name" value="PYRUVATE DECARBOXYLASE"/>
    <property type="match status" value="1"/>
</dbReference>
<feature type="domain" description="Thiamine pyrophosphate enzyme central" evidence="13">
    <location>
        <begin position="232"/>
        <end position="339"/>
    </location>
</feature>
<dbReference type="EMBL" id="BMGC01000027">
    <property type="protein sequence ID" value="GGB40875.1"/>
    <property type="molecule type" value="Genomic_DNA"/>
</dbReference>
<dbReference type="GO" id="GO:0004737">
    <property type="term" value="F:pyruvate decarboxylase activity"/>
    <property type="evidence" value="ECO:0007669"/>
    <property type="project" value="TreeGrafter"/>
</dbReference>
<reference evidence="16" key="2">
    <citation type="submission" date="2020-09" db="EMBL/GenBank/DDBJ databases">
        <authorList>
            <person name="Sun Q."/>
            <person name="Zhou Y."/>
        </authorList>
    </citation>
    <scope>NUCLEOTIDE SEQUENCE</scope>
    <source>
        <strain evidence="16">CGMCC 1.12827</strain>
    </source>
</reference>
<dbReference type="InterPro" id="IPR029061">
    <property type="entry name" value="THDP-binding"/>
</dbReference>
<evidence type="ECO:0000256" key="9">
    <source>
        <dbReference type="ARBA" id="ARBA00023052"/>
    </source>
</evidence>
<comment type="similarity">
    <text evidence="4 12">Belongs to the TPP enzyme family.</text>
</comment>
<dbReference type="AlphaFoldDB" id="A0A916TD71"/>
<evidence type="ECO:0000256" key="10">
    <source>
        <dbReference type="ARBA" id="ARBA00023239"/>
    </source>
</evidence>
<evidence type="ECO:0000313" key="16">
    <source>
        <dbReference type="EMBL" id="GGB40875.1"/>
    </source>
</evidence>
<dbReference type="PROSITE" id="PS00187">
    <property type="entry name" value="TPP_ENZYMES"/>
    <property type="match status" value="1"/>
</dbReference>
<dbReference type="GO" id="GO:0000949">
    <property type="term" value="P:aromatic amino acid family catabolic process to alcohol via Ehrlich pathway"/>
    <property type="evidence" value="ECO:0007669"/>
    <property type="project" value="TreeGrafter"/>
</dbReference>
<evidence type="ECO:0000256" key="7">
    <source>
        <dbReference type="ARBA" id="ARBA00022793"/>
    </source>
</evidence>
<comment type="function">
    <text evidence="3">Decarboxylates branched-chain and aromatic alpha-keto acids to aldehydes.</text>
</comment>
<comment type="cofactor">
    <cofactor evidence="11">
        <name>Mg(2+)</name>
        <dbReference type="ChEBI" id="CHEBI:18420"/>
    </cofactor>
    <text evidence="11">Binds 1 Mg(2+) per subunit.</text>
</comment>
<feature type="binding site" evidence="11">
    <location>
        <position position="493"/>
    </location>
    <ligand>
        <name>Mg(2+)</name>
        <dbReference type="ChEBI" id="CHEBI:18420"/>
    </ligand>
</feature>
<comment type="caution">
    <text evidence="16">The sequence shown here is derived from an EMBL/GenBank/DDBJ whole genome shotgun (WGS) entry which is preliminary data.</text>
</comment>
<dbReference type="PIRSF" id="PIRSF036565">
    <property type="entry name" value="Pyruvt_ip_decrb"/>
    <property type="match status" value="1"/>
</dbReference>
<dbReference type="InterPro" id="IPR012001">
    <property type="entry name" value="Thiamin_PyroP_enz_TPP-bd_dom"/>
</dbReference>
<dbReference type="RefSeq" id="WP_188587445.1">
    <property type="nucleotide sequence ID" value="NZ_BMGC01000027.1"/>
</dbReference>
<dbReference type="SUPFAM" id="SSF52467">
    <property type="entry name" value="DHS-like NAD/FAD-binding domain"/>
    <property type="match status" value="1"/>
</dbReference>
<gene>
    <name evidence="16" type="primary">kdc</name>
    <name evidence="16" type="ORF">GCM10011489_30550</name>
</gene>
<keyword evidence="10" id="KW-0456">Lyase</keyword>